<keyword evidence="3" id="KW-0507">mRNA processing</keyword>
<comment type="subcellular location">
    <subcellularLocation>
        <location evidence="1">Nucleus</location>
    </subcellularLocation>
</comment>
<feature type="compositionally biased region" description="Basic and acidic residues" evidence="5">
    <location>
        <begin position="1277"/>
        <end position="1293"/>
    </location>
</feature>
<dbReference type="GO" id="GO:0006397">
    <property type="term" value="P:mRNA processing"/>
    <property type="evidence" value="ECO:0007669"/>
    <property type="project" value="UniProtKB-KW"/>
</dbReference>
<feature type="region of interest" description="Disordered" evidence="5">
    <location>
        <begin position="128"/>
        <end position="168"/>
    </location>
</feature>
<dbReference type="EMBL" id="JARAOO010000009">
    <property type="protein sequence ID" value="KAJ7955231.1"/>
    <property type="molecule type" value="Genomic_DNA"/>
</dbReference>
<feature type="region of interest" description="Disordered" evidence="5">
    <location>
        <begin position="648"/>
        <end position="689"/>
    </location>
</feature>
<dbReference type="GO" id="GO:0005634">
    <property type="term" value="C:nucleus"/>
    <property type="evidence" value="ECO:0007669"/>
    <property type="project" value="UniProtKB-SubCell"/>
</dbReference>
<sequence>MDDEFGELYADVEVQANSAINGTADFAEPKEDDVKKTKKENNASLKEGFDNIKKSNSVCGDSEDSGSEGSEVSSRKEVGDVGSDSDDDLNIVLNDEDCKVFLNVGGGVVRNGGAVAGNDYDDDVNDFVSKEGNDSGKNRKCGDQLPDGLEPMSSYGHGGESKNGVKGAYSSQYSQNKCTRAHRSTYTNNLSANMSVGMPSYSSMLTKGGWDNNAHNHHKVSSSHQFAYTGAAVNPTVAKSRYGFLRPWHRTILNVNIDTLREKPWRNPGLDITDFFNFGFNEQTWKEYCGALEQFWRSSMHTGVPATEASQRIQAGEDGFGNRKLSQEGFNNQIGQVVSLTVTSPSEFVDGSLRKLDVPKGRAIEVEDSTGERQPSMDVKCARTIDSDVIIQIEVQDSSEECSGSGNSNTHEASEKGVLNAGGNKKFPCSGTTDYELLEDFSEADVTKLEKASFENRYPQLKTTHSRMNLDSDSHRNDQISGSLPEEYYNGTKDIEEAPKAKLKPEEEIGRDTCSAKPCVMESELSLGDQGYLSLSPSCFDNDSEVSINEIHSNSEKSYSPLSRPSGNSGIELKDSAVSYEETLIKSDVHRQQGNIDNYSRNRGPIRQREKHWSSSLNRAELQKHTENEDDTDAFTILNAEDLPHRHAYGNYDRRKGRRQDFGSHNRRDRSYYKEAGEPNHFGDEKNVGNLAQKSYNKYRYREGCYKENKNPYVRRNWNRREYFCERRIPTVDNEDGDGDWHYAARECPVNDMIPLSYRRSRQYVSKCSSSILKERDARWRRKHGEPHFKEITSHKDHRFEERKNDFVFEKYGKSTSLTGGGRDSLDKYKRQFPYIGNGMNRCQRMDQGYDSPHLDGDGLWSGEMEDDYQKDMVNQISGSQFYRQSYSADKRNWHDTVSPRNDAFDTRLNNNYGEYKRRKYGGDCRGSGFHLDGDSLWSGEMEDDYQKDMVHQISDSQIYSQSYSADKRNWQDTVSPRNDVYDTRLNNNCEEYKRRKYSGKGRDFDLFRCYDCAIDNEDCIIHPDDDYRSRGRRLSYQSEILHWTEDEVILMHEDELHAEEASYSHEKTSRHERIQERYIPMHDEMHTDDIELEQHRLKMTSGGSDDFVSRSTNIICRGKRERAVLRPRNSVDLVVGKGKSSGRCSKVRSFMCKGRIENLDLTKKQTTSMCCDEYGKKSFEHGISKTQIDPNKTIWLGKFSVKEAKDALDIEEGQIVTEEPNVEKSVSGTDVSGGVAPTHTVMKRMLQNENGSDQIQNGTDSGYDSQHIRETLAKMEKRRERFKESITTKKETGASSMPHIDVAVDTDQIKQHRPARKRRWGGG</sequence>
<feature type="compositionally biased region" description="Basic and acidic residues" evidence="5">
    <location>
        <begin position="128"/>
        <end position="142"/>
    </location>
</feature>
<dbReference type="PANTHER" id="PTHR36884">
    <property type="entry name" value="FIP1[III]-LIKE PROTEIN"/>
    <property type="match status" value="1"/>
</dbReference>
<feature type="region of interest" description="Disordered" evidence="5">
    <location>
        <begin position="1277"/>
        <end position="1324"/>
    </location>
</feature>
<evidence type="ECO:0000256" key="4">
    <source>
        <dbReference type="ARBA" id="ARBA00023242"/>
    </source>
</evidence>
<organism evidence="7 8">
    <name type="scientific">Quillaja saponaria</name>
    <name type="common">Soap bark tree</name>
    <dbReference type="NCBI Taxonomy" id="32244"/>
    <lineage>
        <taxon>Eukaryota</taxon>
        <taxon>Viridiplantae</taxon>
        <taxon>Streptophyta</taxon>
        <taxon>Embryophyta</taxon>
        <taxon>Tracheophyta</taxon>
        <taxon>Spermatophyta</taxon>
        <taxon>Magnoliopsida</taxon>
        <taxon>eudicotyledons</taxon>
        <taxon>Gunneridae</taxon>
        <taxon>Pentapetalae</taxon>
        <taxon>rosids</taxon>
        <taxon>fabids</taxon>
        <taxon>Fabales</taxon>
        <taxon>Quillajaceae</taxon>
        <taxon>Quillaja</taxon>
    </lineage>
</organism>
<evidence type="ECO:0000313" key="7">
    <source>
        <dbReference type="EMBL" id="KAJ7955231.1"/>
    </source>
</evidence>
<evidence type="ECO:0000256" key="3">
    <source>
        <dbReference type="ARBA" id="ARBA00022664"/>
    </source>
</evidence>
<evidence type="ECO:0000259" key="6">
    <source>
        <dbReference type="Pfam" id="PF05182"/>
    </source>
</evidence>
<evidence type="ECO:0000256" key="2">
    <source>
        <dbReference type="ARBA" id="ARBA00007459"/>
    </source>
</evidence>
<feature type="compositionally biased region" description="Basic and acidic residues" evidence="5">
    <location>
        <begin position="27"/>
        <end position="53"/>
    </location>
</feature>
<evidence type="ECO:0000313" key="8">
    <source>
        <dbReference type="Proteomes" id="UP001163823"/>
    </source>
</evidence>
<protein>
    <submittedName>
        <fullName evidence="7">FIP1</fullName>
    </submittedName>
</protein>
<proteinExistence type="inferred from homology"/>
<gene>
    <name evidence="7" type="ORF">O6P43_021858</name>
</gene>
<dbReference type="PANTHER" id="PTHR36884:SF4">
    <property type="entry name" value="FIP1[III]-LIKE PROTEIN"/>
    <property type="match status" value="1"/>
</dbReference>
<feature type="compositionally biased region" description="Polar residues" evidence="5">
    <location>
        <begin position="592"/>
        <end position="601"/>
    </location>
</feature>
<dbReference type="Proteomes" id="UP001163823">
    <property type="component" value="Chromosome 9"/>
</dbReference>
<feature type="region of interest" description="Disordered" evidence="5">
    <location>
        <begin position="20"/>
        <end position="89"/>
    </location>
</feature>
<dbReference type="Pfam" id="PF05182">
    <property type="entry name" value="Fip1"/>
    <property type="match status" value="1"/>
</dbReference>
<dbReference type="InterPro" id="IPR007854">
    <property type="entry name" value="Fip1_dom"/>
</dbReference>
<name>A0AAD7LD63_QUISA</name>
<comment type="caution">
    <text evidence="7">The sequence shown here is derived from an EMBL/GenBank/DDBJ whole genome shotgun (WGS) entry which is preliminary data.</text>
</comment>
<feature type="compositionally biased region" description="Basic and acidic residues" evidence="5">
    <location>
        <begin position="468"/>
        <end position="478"/>
    </location>
</feature>
<evidence type="ECO:0000256" key="1">
    <source>
        <dbReference type="ARBA" id="ARBA00004123"/>
    </source>
</evidence>
<keyword evidence="8" id="KW-1185">Reference proteome</keyword>
<keyword evidence="4" id="KW-0539">Nucleus</keyword>
<feature type="compositionally biased region" description="Basic and acidic residues" evidence="5">
    <location>
        <begin position="659"/>
        <end position="687"/>
    </location>
</feature>
<reference evidence="7" key="1">
    <citation type="journal article" date="2023" name="Science">
        <title>Elucidation of the pathway for biosynthesis of saponin adjuvants from the soapbark tree.</title>
        <authorList>
            <person name="Reed J."/>
            <person name="Orme A."/>
            <person name="El-Demerdash A."/>
            <person name="Owen C."/>
            <person name="Martin L.B.B."/>
            <person name="Misra R.C."/>
            <person name="Kikuchi S."/>
            <person name="Rejzek M."/>
            <person name="Martin A.C."/>
            <person name="Harkess A."/>
            <person name="Leebens-Mack J."/>
            <person name="Louveau T."/>
            <person name="Stephenson M.J."/>
            <person name="Osbourn A."/>
        </authorList>
    </citation>
    <scope>NUCLEOTIDE SEQUENCE</scope>
    <source>
        <strain evidence="7">S10</strain>
    </source>
</reference>
<feature type="region of interest" description="Disordered" evidence="5">
    <location>
        <begin position="468"/>
        <end position="487"/>
    </location>
</feature>
<evidence type="ECO:0000256" key="5">
    <source>
        <dbReference type="SAM" id="MobiDB-lite"/>
    </source>
</evidence>
<dbReference type="InterPro" id="IPR044976">
    <property type="entry name" value="FIPS5/FIPS3-like"/>
</dbReference>
<feature type="compositionally biased region" description="Basic residues" evidence="5">
    <location>
        <begin position="1312"/>
        <end position="1324"/>
    </location>
</feature>
<feature type="region of interest" description="Disordered" evidence="5">
    <location>
        <begin position="398"/>
        <end position="425"/>
    </location>
</feature>
<feature type="region of interest" description="Disordered" evidence="5">
    <location>
        <begin position="585"/>
        <end position="615"/>
    </location>
</feature>
<feature type="domain" description="Pre-mRNA polyadenylation factor Fip1" evidence="6">
    <location>
        <begin position="255"/>
        <end position="294"/>
    </location>
</feature>
<dbReference type="KEGG" id="qsa:O6P43_021858"/>
<accession>A0AAD7LD63</accession>
<comment type="similarity">
    <text evidence="2">Belongs to the FIP1 family.</text>
</comment>